<dbReference type="CDD" id="cd13401">
    <property type="entry name" value="Slt70-like"/>
    <property type="match status" value="1"/>
</dbReference>
<dbReference type="EMBL" id="BAABHY010000005">
    <property type="protein sequence ID" value="GAA5112883.1"/>
    <property type="molecule type" value="Genomic_DNA"/>
</dbReference>
<accession>A0ABP9NGM5</accession>
<gene>
    <name evidence="5" type="primary">sltY</name>
    <name evidence="5" type="ORF">GCM10023211_20260</name>
</gene>
<dbReference type="Pfam" id="PF14718">
    <property type="entry name" value="SLT_L"/>
    <property type="match status" value="1"/>
</dbReference>
<dbReference type="InterPro" id="IPR000189">
    <property type="entry name" value="Transglyc_AS"/>
</dbReference>
<keyword evidence="2" id="KW-0732">Signal</keyword>
<dbReference type="Gene3D" id="1.10.530.10">
    <property type="match status" value="1"/>
</dbReference>
<dbReference type="Proteomes" id="UP001500171">
    <property type="component" value="Unassembled WGS sequence"/>
</dbReference>
<dbReference type="PANTHER" id="PTHR37423:SF5">
    <property type="entry name" value="SOLUBLE LYTIC MUREIN TRANSGLYCOSYLASE"/>
    <property type="match status" value="1"/>
</dbReference>
<evidence type="ECO:0000313" key="6">
    <source>
        <dbReference type="Proteomes" id="UP001500171"/>
    </source>
</evidence>
<dbReference type="PANTHER" id="PTHR37423">
    <property type="entry name" value="SOLUBLE LYTIC MUREIN TRANSGLYCOSYLASE-RELATED"/>
    <property type="match status" value="1"/>
</dbReference>
<comment type="caution">
    <text evidence="5">The sequence shown here is derived from an EMBL/GenBank/DDBJ whole genome shotgun (WGS) entry which is preliminary data.</text>
</comment>
<dbReference type="Pfam" id="PF01464">
    <property type="entry name" value="SLT"/>
    <property type="match status" value="1"/>
</dbReference>
<dbReference type="SUPFAM" id="SSF48435">
    <property type="entry name" value="Bacterial muramidases"/>
    <property type="match status" value="1"/>
</dbReference>
<dbReference type="InterPro" id="IPR008939">
    <property type="entry name" value="Lytic_TGlycosylase_superhlx_U"/>
</dbReference>
<dbReference type="Gene3D" id="1.10.1240.20">
    <property type="entry name" value="Lytic transglycosylase, superhelical linker domain"/>
    <property type="match status" value="1"/>
</dbReference>
<feature type="domain" description="Lytic transglycosylase superhelical linker" evidence="4">
    <location>
        <begin position="412"/>
        <end position="477"/>
    </location>
</feature>
<comment type="similarity">
    <text evidence="1">Belongs to the transglycosylase Slt family.</text>
</comment>
<dbReference type="InterPro" id="IPR037061">
    <property type="entry name" value="Lytic_TGlycoase_superhlx_L_sf"/>
</dbReference>
<protein>
    <submittedName>
        <fullName evidence="5">Murein transglycosylase</fullName>
    </submittedName>
</protein>
<keyword evidence="6" id="KW-1185">Reference proteome</keyword>
<dbReference type="PROSITE" id="PS00922">
    <property type="entry name" value="TRANSGLYCOSYLASE"/>
    <property type="match status" value="1"/>
</dbReference>
<evidence type="ECO:0000256" key="2">
    <source>
        <dbReference type="ARBA" id="ARBA00022729"/>
    </source>
</evidence>
<dbReference type="Gene3D" id="1.25.20.10">
    <property type="entry name" value="Bacterial muramidases"/>
    <property type="match status" value="1"/>
</dbReference>
<proteinExistence type="inferred from homology"/>
<evidence type="ECO:0000259" key="4">
    <source>
        <dbReference type="Pfam" id="PF14718"/>
    </source>
</evidence>
<dbReference type="NCBIfam" id="NF008631">
    <property type="entry name" value="PRK11619.1"/>
    <property type="match status" value="1"/>
</dbReference>
<dbReference type="InterPro" id="IPR012289">
    <property type="entry name" value="Lytic_TGlycosylase_superhlx_L"/>
</dbReference>
<name>A0ABP9NGM5_9GAMM</name>
<feature type="domain" description="Transglycosylase SLT" evidence="3">
    <location>
        <begin position="489"/>
        <end position="603"/>
    </location>
</feature>
<organism evidence="5 6">
    <name type="scientific">Orbus sasakiae</name>
    <dbReference type="NCBI Taxonomy" id="1078475"/>
    <lineage>
        <taxon>Bacteria</taxon>
        <taxon>Pseudomonadati</taxon>
        <taxon>Pseudomonadota</taxon>
        <taxon>Gammaproteobacteria</taxon>
        <taxon>Orbales</taxon>
        <taxon>Orbaceae</taxon>
        <taxon>Orbus</taxon>
    </lineage>
</organism>
<dbReference type="InterPro" id="IPR023346">
    <property type="entry name" value="Lysozyme-like_dom_sf"/>
</dbReference>
<dbReference type="SUPFAM" id="SSF53955">
    <property type="entry name" value="Lysozyme-like"/>
    <property type="match status" value="1"/>
</dbReference>
<dbReference type="InterPro" id="IPR008258">
    <property type="entry name" value="Transglycosylase_SLT_dom_1"/>
</dbReference>
<sequence length="652" mass="75584">MKFKAILFGFVCYFFVVTSYAKTPSLDELRSRFGQWQTTYQSLSDAEQKKLLDSLKDYPLYPYAQYQYLKAHLDTITPTEMNQFVAQNDDFPLTTGLMQDYLDVLGKRNAWRSIVALNIDNSITSRCRYQYALLQLRNKESAFKPIKNIWLSGDDLPSACDAIFEEWSKTSEKTANLILLRIELVLKKNNVKLARYLTDQLPDNYKTLKKNLSTLLDKPKSLPDFAKNISPSSFSQKMVNLSFARFASIDADTAKAIIPTLVKQQKLSKDDENAMLRVIANNYFKDSATDQQVKWRQQFIAQDRSTSLVEREIRLALRTNSLDDVAYWLNVLSKQDSQKDEWQYVKAMILKNQKQQQQANDILSALAKGRGFYAMYSAQLLNQPYHYDFNYVVVTGTTSPQKELAQLKQKYQNDTVIKRIDELRYWQMLADATREWRNYLYSDISHKNYAELARYTHQIGWGEHSIQATIAGKLWDNWIERFPIVYQDLFNQSLSEKSIPLSYALAIARQESALDATVQSPAGARGLMQLMPATAKDSAKKVPDLNYQSANQLYDPKVNIQLGTYYLDYVYQLFDNNRILASAAYNAGPNRVNRWLQETDGKLDAVTFIETIPFTETRNYVKSVLVYDYIYQLMLKNKPNTILHDNEIERKY</sequence>
<evidence type="ECO:0000259" key="3">
    <source>
        <dbReference type="Pfam" id="PF01464"/>
    </source>
</evidence>
<reference evidence="6" key="1">
    <citation type="journal article" date="2019" name="Int. J. Syst. Evol. Microbiol.">
        <title>The Global Catalogue of Microorganisms (GCM) 10K type strain sequencing project: providing services to taxonomists for standard genome sequencing and annotation.</title>
        <authorList>
            <consortium name="The Broad Institute Genomics Platform"/>
            <consortium name="The Broad Institute Genome Sequencing Center for Infectious Disease"/>
            <person name="Wu L."/>
            <person name="Ma J."/>
        </authorList>
    </citation>
    <scope>NUCLEOTIDE SEQUENCE [LARGE SCALE GENOMIC DNA]</scope>
    <source>
        <strain evidence="6">JCM 18050</strain>
    </source>
</reference>
<evidence type="ECO:0000256" key="1">
    <source>
        <dbReference type="ARBA" id="ARBA00007734"/>
    </source>
</evidence>
<dbReference type="RefSeq" id="WP_345491813.1">
    <property type="nucleotide sequence ID" value="NZ_BAABHY010000005.1"/>
</dbReference>
<evidence type="ECO:0000313" key="5">
    <source>
        <dbReference type="EMBL" id="GAA5112883.1"/>
    </source>
</evidence>